<dbReference type="EMBL" id="QGNW01001540">
    <property type="protein sequence ID" value="RVW37357.1"/>
    <property type="molecule type" value="Genomic_DNA"/>
</dbReference>
<evidence type="ECO:0000256" key="5">
    <source>
        <dbReference type="ARBA" id="ARBA00023136"/>
    </source>
</evidence>
<dbReference type="InterPro" id="IPR052222">
    <property type="entry name" value="DESIGUAL"/>
</dbReference>
<evidence type="ECO:0000256" key="8">
    <source>
        <dbReference type="SAM" id="SignalP"/>
    </source>
</evidence>
<gene>
    <name evidence="9" type="ORF">CK203_087697</name>
</gene>
<organism evidence="9 10">
    <name type="scientific">Vitis vinifera</name>
    <name type="common">Grape</name>
    <dbReference type="NCBI Taxonomy" id="29760"/>
    <lineage>
        <taxon>Eukaryota</taxon>
        <taxon>Viridiplantae</taxon>
        <taxon>Streptophyta</taxon>
        <taxon>Embryophyta</taxon>
        <taxon>Tracheophyta</taxon>
        <taxon>Spermatophyta</taxon>
        <taxon>Magnoliopsida</taxon>
        <taxon>eudicotyledons</taxon>
        <taxon>Gunneridae</taxon>
        <taxon>Pentapetalae</taxon>
        <taxon>rosids</taxon>
        <taxon>Vitales</taxon>
        <taxon>Vitaceae</taxon>
        <taxon>Viteae</taxon>
        <taxon>Vitis</taxon>
    </lineage>
</organism>
<feature type="transmembrane region" description="Helical" evidence="7">
    <location>
        <begin position="149"/>
        <end position="169"/>
    </location>
</feature>
<dbReference type="GO" id="GO:0012505">
    <property type="term" value="C:endomembrane system"/>
    <property type="evidence" value="ECO:0007669"/>
    <property type="project" value="UniProtKB-SubCell"/>
</dbReference>
<keyword evidence="5 7" id="KW-0472">Membrane</keyword>
<comment type="caution">
    <text evidence="9">The sequence shown here is derived from an EMBL/GenBank/DDBJ whole genome shotgun (WGS) entry which is preliminary data.</text>
</comment>
<evidence type="ECO:0000256" key="7">
    <source>
        <dbReference type="SAM" id="Phobius"/>
    </source>
</evidence>
<evidence type="ECO:0000256" key="6">
    <source>
        <dbReference type="ARBA" id="ARBA00029467"/>
    </source>
</evidence>
<dbReference type="Proteomes" id="UP000288805">
    <property type="component" value="Unassembled WGS sequence"/>
</dbReference>
<dbReference type="PANTHER" id="PTHR31769">
    <property type="entry name" value="OS07G0462200 PROTEIN-RELATED"/>
    <property type="match status" value="1"/>
</dbReference>
<name>A0A438DPF1_VITVI</name>
<feature type="chain" id="PRO_5019484108" evidence="8">
    <location>
        <begin position="20"/>
        <end position="190"/>
    </location>
</feature>
<dbReference type="InterPro" id="IPR009606">
    <property type="entry name" value="DEAL/Modifying_wall_lignin1/2"/>
</dbReference>
<evidence type="ECO:0000313" key="9">
    <source>
        <dbReference type="EMBL" id="RVW37357.1"/>
    </source>
</evidence>
<dbReference type="Pfam" id="PF06749">
    <property type="entry name" value="DUF1218"/>
    <property type="match status" value="1"/>
</dbReference>
<evidence type="ECO:0000256" key="4">
    <source>
        <dbReference type="ARBA" id="ARBA00022989"/>
    </source>
</evidence>
<keyword evidence="3 8" id="KW-0732">Signal</keyword>
<accession>A0A438DPF1</accession>
<keyword evidence="4 7" id="KW-1133">Transmembrane helix</keyword>
<evidence type="ECO:0000256" key="2">
    <source>
        <dbReference type="ARBA" id="ARBA00022692"/>
    </source>
</evidence>
<evidence type="ECO:0000256" key="1">
    <source>
        <dbReference type="ARBA" id="ARBA00004127"/>
    </source>
</evidence>
<proteinExistence type="inferred from homology"/>
<evidence type="ECO:0000313" key="10">
    <source>
        <dbReference type="Proteomes" id="UP000288805"/>
    </source>
</evidence>
<sequence>MAKICAFVCFSVLVMDAAAGILGIEAQLALNKACFHFHPPPLPPPKKKASVKHRRMWVYECKGSYEAFKLGLLASVLLALAHLVANVLGGCMCIFLADQLDKSRTNRHLSFAFLIFSWITMAIGFPTLIIGMLENYKTTSSCAILHHPFLSTGGILCFIHSLFCLGFYISVITAPGKGKIDTSDQKGLDL</sequence>
<feature type="transmembrane region" description="Helical" evidence="7">
    <location>
        <begin position="72"/>
        <end position="97"/>
    </location>
</feature>
<feature type="signal peptide" evidence="8">
    <location>
        <begin position="1"/>
        <end position="19"/>
    </location>
</feature>
<keyword evidence="2 7" id="KW-0812">Transmembrane</keyword>
<protein>
    <submittedName>
        <fullName evidence="9">Uncharacterized protein</fullName>
    </submittedName>
</protein>
<dbReference type="AlphaFoldDB" id="A0A438DPF1"/>
<feature type="transmembrane region" description="Helical" evidence="7">
    <location>
        <begin position="109"/>
        <end position="129"/>
    </location>
</feature>
<reference evidence="9 10" key="1">
    <citation type="journal article" date="2018" name="PLoS Genet.">
        <title>Population sequencing reveals clonal diversity and ancestral inbreeding in the grapevine cultivar Chardonnay.</title>
        <authorList>
            <person name="Roach M.J."/>
            <person name="Johnson D.L."/>
            <person name="Bohlmann J."/>
            <person name="van Vuuren H.J."/>
            <person name="Jones S.J."/>
            <person name="Pretorius I.S."/>
            <person name="Schmidt S.A."/>
            <person name="Borneman A.R."/>
        </authorList>
    </citation>
    <scope>NUCLEOTIDE SEQUENCE [LARGE SCALE GENOMIC DNA]</scope>
    <source>
        <strain evidence="10">cv. Chardonnay</strain>
        <tissue evidence="9">Leaf</tissue>
    </source>
</reference>
<comment type="similarity">
    <text evidence="6">Belongs to the DESIGUAL family.</text>
</comment>
<comment type="subcellular location">
    <subcellularLocation>
        <location evidence="1">Endomembrane system</location>
        <topology evidence="1">Multi-pass membrane protein</topology>
    </subcellularLocation>
</comment>
<evidence type="ECO:0000256" key="3">
    <source>
        <dbReference type="ARBA" id="ARBA00022729"/>
    </source>
</evidence>